<comment type="caution">
    <text evidence="2">The sequence shown here is derived from an EMBL/GenBank/DDBJ whole genome shotgun (WGS) entry which is preliminary data.</text>
</comment>
<name>A0A3E3I088_9FIRM</name>
<organism evidence="2 3">
    <name type="scientific">Eisenbergiella massiliensis</name>
    <dbReference type="NCBI Taxonomy" id="1720294"/>
    <lineage>
        <taxon>Bacteria</taxon>
        <taxon>Bacillati</taxon>
        <taxon>Bacillota</taxon>
        <taxon>Clostridia</taxon>
        <taxon>Lachnospirales</taxon>
        <taxon>Lachnospiraceae</taxon>
        <taxon>Eisenbergiella</taxon>
    </lineage>
</organism>
<evidence type="ECO:0000313" key="2">
    <source>
        <dbReference type="EMBL" id="RGE57672.1"/>
    </source>
</evidence>
<dbReference type="Gene3D" id="3.40.50.1110">
    <property type="entry name" value="SGNH hydrolase"/>
    <property type="match status" value="2"/>
</dbReference>
<accession>A0A3E3I088</accession>
<dbReference type="AlphaFoldDB" id="A0A3E3I088"/>
<evidence type="ECO:0000256" key="1">
    <source>
        <dbReference type="SAM" id="MobiDB-lite"/>
    </source>
</evidence>
<feature type="region of interest" description="Disordered" evidence="1">
    <location>
        <begin position="1"/>
        <end position="27"/>
    </location>
</feature>
<dbReference type="InterPro" id="IPR036514">
    <property type="entry name" value="SGNH_hydro_sf"/>
</dbReference>
<protein>
    <submittedName>
        <fullName evidence="2">Uncharacterized protein</fullName>
    </submittedName>
</protein>
<feature type="compositionally biased region" description="Basic and acidic residues" evidence="1">
    <location>
        <begin position="7"/>
        <end position="27"/>
    </location>
</feature>
<dbReference type="Proteomes" id="UP000260812">
    <property type="component" value="Unassembled WGS sequence"/>
</dbReference>
<dbReference type="GeneID" id="97988785"/>
<dbReference type="SUPFAM" id="SSF52266">
    <property type="entry name" value="SGNH hydrolase"/>
    <property type="match status" value="2"/>
</dbReference>
<evidence type="ECO:0000313" key="3">
    <source>
        <dbReference type="Proteomes" id="UP000260812"/>
    </source>
</evidence>
<gene>
    <name evidence="2" type="ORF">DXC51_18395</name>
</gene>
<sequence length="362" mass="40222">MLYTENNQEKAQEENLRELAQKQREKENEIEKSISMLSQTMSDYMPGIVCWGDSLTAGAGSNGNPYPLVLDNLIQESITKEFNRINSQVLTRAQRLTNIPVINMGVGGENTVTICGRNGSIPFVVSEDMTIPAECQAIQIHIKSSIGIGASPLRQGAAGMDYVIIGGIKGKIEIMQESYTSPEYSYVFTREKPGGSVHIKAGTEIITSGSENYLNYIPIIFIGTNGGYSDYQDLIAQQRGIINHQKGNPKGRFIVVGLHYGKSAEEFEMMEAILKEEYGNQFINLREYLCTNAMKDAGLTPTEKDKKAMANGQTPYSLLSDEVHFNEAGYKVLGELIYKQMEQLGYFSEIKESIEQTISIMK</sequence>
<reference evidence="2" key="1">
    <citation type="submission" date="2018-08" db="EMBL/GenBank/DDBJ databases">
        <title>A genome reference for cultivated species of the human gut microbiota.</title>
        <authorList>
            <person name="Zou Y."/>
            <person name="Xue W."/>
            <person name="Luo G."/>
        </authorList>
    </citation>
    <scope>NUCLEOTIDE SEQUENCE [LARGE SCALE GENOMIC DNA]</scope>
    <source>
        <strain evidence="2">TF05-5AC</strain>
    </source>
</reference>
<proteinExistence type="predicted"/>
<dbReference type="EMBL" id="QVLV01000014">
    <property type="protein sequence ID" value="RGE57672.1"/>
    <property type="molecule type" value="Genomic_DNA"/>
</dbReference>
<dbReference type="RefSeq" id="WP_147332379.1">
    <property type="nucleotide sequence ID" value="NZ_QVLV01000014.1"/>
</dbReference>
<keyword evidence="3" id="KW-1185">Reference proteome</keyword>